<dbReference type="Proteomes" id="UP000094526">
    <property type="component" value="Unassembled WGS sequence"/>
</dbReference>
<evidence type="ECO:0000313" key="3">
    <source>
        <dbReference type="EMBL" id="OCT51568.1"/>
    </source>
</evidence>
<evidence type="ECO:0000256" key="2">
    <source>
        <dbReference type="SAM" id="MobiDB-lite"/>
    </source>
</evidence>
<keyword evidence="4" id="KW-1185">Reference proteome</keyword>
<evidence type="ECO:0000313" key="4">
    <source>
        <dbReference type="Proteomes" id="UP000094526"/>
    </source>
</evidence>
<dbReference type="VEuPathDB" id="FungiDB:CLCR_09266"/>
<dbReference type="OrthoDB" id="10580961at2759"/>
<accession>A0A1C1CST7</accession>
<evidence type="ECO:0000256" key="1">
    <source>
        <dbReference type="SAM" id="Coils"/>
    </source>
</evidence>
<comment type="caution">
    <text evidence="3">The sequence shown here is derived from an EMBL/GenBank/DDBJ whole genome shotgun (WGS) entry which is preliminary data.</text>
</comment>
<name>A0A1C1CST7_9EURO</name>
<dbReference type="AlphaFoldDB" id="A0A1C1CST7"/>
<gene>
    <name evidence="3" type="ORF">CLCR_09266</name>
</gene>
<sequence>MPLFYIPTRGPQDASHPRPPSPLSFPSIAYLASLTDQQLRRRISHTKSTLDAESTRYNHLRRRLDEQLRRVDRTKEALRAQDSVVERATDIKDAYVAERKSREDERARRRNDWVRPGATRARLSVVGMR</sequence>
<protein>
    <submittedName>
        <fullName evidence="3">Uncharacterized protein</fullName>
    </submittedName>
</protein>
<reference evidence="4" key="1">
    <citation type="submission" date="2015-07" db="EMBL/GenBank/DDBJ databases">
        <authorList>
            <person name="Teixeira M.M."/>
            <person name="Souza R.C."/>
            <person name="Almeida L.G."/>
            <person name="Vicente V.A."/>
            <person name="de Hoog S."/>
            <person name="Bocca A.L."/>
            <person name="de Almeida S.R."/>
            <person name="Vasconcelos A.T."/>
            <person name="Felipe M.S."/>
        </authorList>
    </citation>
    <scope>NUCLEOTIDE SEQUENCE [LARGE SCALE GENOMIC DNA]</scope>
    <source>
        <strain evidence="4">KSF</strain>
    </source>
</reference>
<organism evidence="3 4">
    <name type="scientific">Cladophialophora carrionii</name>
    <dbReference type="NCBI Taxonomy" id="86049"/>
    <lineage>
        <taxon>Eukaryota</taxon>
        <taxon>Fungi</taxon>
        <taxon>Dikarya</taxon>
        <taxon>Ascomycota</taxon>
        <taxon>Pezizomycotina</taxon>
        <taxon>Eurotiomycetes</taxon>
        <taxon>Chaetothyriomycetidae</taxon>
        <taxon>Chaetothyriales</taxon>
        <taxon>Herpotrichiellaceae</taxon>
        <taxon>Cladophialophora</taxon>
    </lineage>
</organism>
<proteinExistence type="predicted"/>
<dbReference type="EMBL" id="LGRB01000009">
    <property type="protein sequence ID" value="OCT51568.1"/>
    <property type="molecule type" value="Genomic_DNA"/>
</dbReference>
<feature type="coiled-coil region" evidence="1">
    <location>
        <begin position="50"/>
        <end position="81"/>
    </location>
</feature>
<keyword evidence="1" id="KW-0175">Coiled coil</keyword>
<feature type="region of interest" description="Disordered" evidence="2">
    <location>
        <begin position="1"/>
        <end position="24"/>
    </location>
</feature>